<feature type="region of interest" description="Disordered" evidence="2">
    <location>
        <begin position="286"/>
        <end position="318"/>
    </location>
</feature>
<proteinExistence type="predicted"/>
<geneLocation type="mitochondrion" evidence="3"/>
<gene>
    <name evidence="3" type="ORF">PLBR_LOCUS3537</name>
</gene>
<sequence>MDRDKLEALLRKAPKRRPPRKKTNIHELPEAKPLPLLRSESDVLDLQKKASDNRSMLATIRSLKQKLQRADRANRQLKGQSRFVESKLASKDAQIDEMLQRDADPVGLRSQLLNHKSLARRYREQIRAMKEEADETASQLEDLRQQCKFSQLEELRAKVDEFYAEVVRLRALRDNDVTYIVRVAKTLEGDLRDKLKCKATSLKKQVGELRASGRPVPDDLLAILAGIAEERSRLLHVADATTLADRTKTAKRFRKARALIDRLLAPNKPDEQLRFELDQERDVRIYRRQRRQEDRDARRATPSKRASSSSRKLKTPPT</sequence>
<feature type="coiled-coil region" evidence="1">
    <location>
        <begin position="112"/>
        <end position="172"/>
    </location>
</feature>
<dbReference type="AlphaFoldDB" id="A0A3P3Y816"/>
<organism evidence="3 4">
    <name type="scientific">Plasmodiophora brassicae</name>
    <name type="common">Clubroot disease agent</name>
    <dbReference type="NCBI Taxonomy" id="37360"/>
    <lineage>
        <taxon>Eukaryota</taxon>
        <taxon>Sar</taxon>
        <taxon>Rhizaria</taxon>
        <taxon>Endomyxa</taxon>
        <taxon>Phytomyxea</taxon>
        <taxon>Plasmodiophorida</taxon>
        <taxon>Plasmodiophoridae</taxon>
        <taxon>Plasmodiophora</taxon>
    </lineage>
</organism>
<feature type="compositionally biased region" description="Basic residues" evidence="2">
    <location>
        <begin position="12"/>
        <end position="23"/>
    </location>
</feature>
<dbReference type="EMBL" id="OVEO01000005">
    <property type="protein sequence ID" value="SPQ96322.1"/>
    <property type="molecule type" value="Genomic_DNA"/>
</dbReference>
<feature type="compositionally biased region" description="Basic and acidic residues" evidence="2">
    <location>
        <begin position="286"/>
        <end position="299"/>
    </location>
</feature>
<reference evidence="3 4" key="1">
    <citation type="submission" date="2018-03" db="EMBL/GenBank/DDBJ databases">
        <authorList>
            <person name="Fogelqvist J."/>
        </authorList>
    </citation>
    <scope>NUCLEOTIDE SEQUENCE [LARGE SCALE GENOMIC DNA]</scope>
</reference>
<protein>
    <submittedName>
        <fullName evidence="3">Uncharacterized protein</fullName>
    </submittedName>
</protein>
<accession>A0A3P3Y816</accession>
<evidence type="ECO:0000256" key="1">
    <source>
        <dbReference type="SAM" id="Coils"/>
    </source>
</evidence>
<evidence type="ECO:0000313" key="3">
    <source>
        <dbReference type="EMBL" id="SPQ96322.1"/>
    </source>
</evidence>
<feature type="compositionally biased region" description="Basic and acidic residues" evidence="2">
    <location>
        <begin position="1"/>
        <end position="10"/>
    </location>
</feature>
<dbReference type="Proteomes" id="UP000290189">
    <property type="component" value="Unassembled WGS sequence"/>
</dbReference>
<feature type="coiled-coil region" evidence="1">
    <location>
        <begin position="53"/>
        <end position="80"/>
    </location>
</feature>
<name>A0A3P3Y816_PLABS</name>
<evidence type="ECO:0000313" key="4">
    <source>
        <dbReference type="Proteomes" id="UP000290189"/>
    </source>
</evidence>
<evidence type="ECO:0000256" key="2">
    <source>
        <dbReference type="SAM" id="MobiDB-lite"/>
    </source>
</evidence>
<keyword evidence="1" id="KW-0175">Coiled coil</keyword>
<feature type="region of interest" description="Disordered" evidence="2">
    <location>
        <begin position="1"/>
        <end position="32"/>
    </location>
</feature>
<keyword evidence="3" id="KW-0496">Mitochondrion</keyword>